<dbReference type="EMBL" id="JBANAX010000253">
    <property type="protein sequence ID" value="KAL1217030.1"/>
    <property type="molecule type" value="Genomic_DNA"/>
</dbReference>
<dbReference type="AlphaFoldDB" id="A0ABD1BIZ7"/>
<evidence type="ECO:0000256" key="2">
    <source>
        <dbReference type="SAM" id="Phobius"/>
    </source>
</evidence>
<proteinExistence type="predicted"/>
<evidence type="ECO:0000313" key="3">
    <source>
        <dbReference type="EMBL" id="KAL1217030.1"/>
    </source>
</evidence>
<feature type="transmembrane region" description="Helical" evidence="2">
    <location>
        <begin position="374"/>
        <end position="395"/>
    </location>
</feature>
<protein>
    <submittedName>
        <fullName evidence="3">Uncharacterized protein</fullName>
    </submittedName>
</protein>
<evidence type="ECO:0000256" key="1">
    <source>
        <dbReference type="SAM" id="MobiDB-lite"/>
    </source>
</evidence>
<reference evidence="3 4" key="1">
    <citation type="submission" date="2024-04" db="EMBL/GenBank/DDBJ databases">
        <title>Genome assembly C_amara_ONT_v2.</title>
        <authorList>
            <person name="Yant L."/>
            <person name="Moore C."/>
            <person name="Slenker M."/>
        </authorList>
    </citation>
    <scope>NUCLEOTIDE SEQUENCE [LARGE SCALE GENOMIC DNA]</scope>
    <source>
        <tissue evidence="3">Leaf</tissue>
    </source>
</reference>
<dbReference type="PANTHER" id="PTHR35490:SF2">
    <property type="entry name" value="BACTERIOPHAGE N4 ADSORPTION B PROTEIN"/>
    <property type="match status" value="1"/>
</dbReference>
<comment type="caution">
    <text evidence="3">The sequence shown here is derived from an EMBL/GenBank/DDBJ whole genome shotgun (WGS) entry which is preliminary data.</text>
</comment>
<organism evidence="3 4">
    <name type="scientific">Cardamine amara subsp. amara</name>
    <dbReference type="NCBI Taxonomy" id="228776"/>
    <lineage>
        <taxon>Eukaryota</taxon>
        <taxon>Viridiplantae</taxon>
        <taxon>Streptophyta</taxon>
        <taxon>Embryophyta</taxon>
        <taxon>Tracheophyta</taxon>
        <taxon>Spermatophyta</taxon>
        <taxon>Magnoliopsida</taxon>
        <taxon>eudicotyledons</taxon>
        <taxon>Gunneridae</taxon>
        <taxon>Pentapetalae</taxon>
        <taxon>rosids</taxon>
        <taxon>malvids</taxon>
        <taxon>Brassicales</taxon>
        <taxon>Brassicaceae</taxon>
        <taxon>Cardamineae</taxon>
        <taxon>Cardamine</taxon>
    </lineage>
</organism>
<keyword evidence="2" id="KW-0812">Transmembrane</keyword>
<gene>
    <name evidence="3" type="ORF">V5N11_021381</name>
</gene>
<dbReference type="Proteomes" id="UP001558713">
    <property type="component" value="Unassembled WGS sequence"/>
</dbReference>
<sequence>MPTFSAAVLDRSLTPGDSKSREIPNTLHSKNDEPKENIIFTRPQMSPSLYATPKEIPLPNSPYSYPPSPYIINHKGRGPALLKTASEVDEEATTCLSKSTSLPFPISDAIAQDHTNGVHTQGIPERPLWDCSPPHGKLFNEKPGRGISNGGIGSNSATNALEWKSYLLESVRIKVDKELEFQDFYNPGESVSFTSNKDDAGAHKLATPDGEFYDAFDELSSDSGMQSSVSNIKTELREIRLSLLMEIERRRQAEETLDQMLVHWRRLREQLADVGLFLPLDPTSSQYTMNVADELRCQLEIARCVSDSLEIGLAKAEVEMVMEAELEAKNFEITRLSDRLHYYETVNQEMSQRNQEAIEVARRDAQKRKRRQRWIWGSIAATITLGSGVLAWSYLPPGILSWDVAQPQPSPTES</sequence>
<keyword evidence="2" id="KW-1133">Transmembrane helix</keyword>
<keyword evidence="4" id="KW-1185">Reference proteome</keyword>
<evidence type="ECO:0000313" key="4">
    <source>
        <dbReference type="Proteomes" id="UP001558713"/>
    </source>
</evidence>
<keyword evidence="2" id="KW-0472">Membrane</keyword>
<accession>A0ABD1BIZ7</accession>
<dbReference type="PANTHER" id="PTHR35490">
    <property type="entry name" value="BACTERIOPHAGE N4 ADSORPTION B PROTEIN"/>
    <property type="match status" value="1"/>
</dbReference>
<name>A0ABD1BIZ7_CARAN</name>
<feature type="region of interest" description="Disordered" evidence="1">
    <location>
        <begin position="1"/>
        <end position="35"/>
    </location>
</feature>